<dbReference type="EMBL" id="PYGE01000010">
    <property type="protein sequence ID" value="PSL02430.1"/>
    <property type="molecule type" value="Genomic_DNA"/>
</dbReference>
<keyword evidence="1" id="KW-1133">Transmembrane helix</keyword>
<protein>
    <recommendedName>
        <fullName evidence="2">YdbS-like PH domain-containing protein</fullName>
    </recommendedName>
</protein>
<evidence type="ECO:0000256" key="1">
    <source>
        <dbReference type="SAM" id="Phobius"/>
    </source>
</evidence>
<dbReference type="PANTHER" id="PTHR34473:SF3">
    <property type="entry name" value="TRANSMEMBRANE PROTEIN-RELATED"/>
    <property type="match status" value="1"/>
</dbReference>
<feature type="transmembrane region" description="Helical" evidence="1">
    <location>
        <begin position="46"/>
        <end position="66"/>
    </location>
</feature>
<dbReference type="AlphaFoldDB" id="A0A2P8DYZ6"/>
<evidence type="ECO:0000259" key="2">
    <source>
        <dbReference type="Pfam" id="PF03703"/>
    </source>
</evidence>
<evidence type="ECO:0000313" key="3">
    <source>
        <dbReference type="EMBL" id="PSL02430.1"/>
    </source>
</evidence>
<dbReference type="Proteomes" id="UP000243528">
    <property type="component" value="Unassembled WGS sequence"/>
</dbReference>
<feature type="domain" description="YdbS-like PH" evidence="2">
    <location>
        <begin position="94"/>
        <end position="172"/>
    </location>
</feature>
<sequence>MAASPRCGAGWAYGVASGAVDQDALFAPPDEDWQQVSRKLVHLRRLVLLVSLALGTAVVAVGLGLLWGTPGVVVALGACVVGLIWGLWLIPRNWRAWGYAERVDDLLVTHGVMYRKLTVVPYGRMQFVDVASGPLERRYGLATVQLHTASPATDAKIPGLPAAEAARLRDRLSALGEAQAAGL</sequence>
<comment type="caution">
    <text evidence="3">The sequence shown here is derived from an EMBL/GenBank/DDBJ whole genome shotgun (WGS) entry which is preliminary data.</text>
</comment>
<keyword evidence="1" id="KW-0472">Membrane</keyword>
<dbReference type="PANTHER" id="PTHR34473">
    <property type="entry name" value="UPF0699 TRANSMEMBRANE PROTEIN YDBS"/>
    <property type="match status" value="1"/>
</dbReference>
<reference evidence="3 4" key="1">
    <citation type="submission" date="2018-03" db="EMBL/GenBank/DDBJ databases">
        <title>Genomic Encyclopedia of Archaeal and Bacterial Type Strains, Phase II (KMG-II): from individual species to whole genera.</title>
        <authorList>
            <person name="Goeker M."/>
        </authorList>
    </citation>
    <scope>NUCLEOTIDE SEQUENCE [LARGE SCALE GENOMIC DNA]</scope>
    <source>
        <strain evidence="3 4">DSM 45211</strain>
    </source>
</reference>
<name>A0A2P8DYZ6_9ACTN</name>
<organism evidence="3 4">
    <name type="scientific">Haloactinopolyspora alba</name>
    <dbReference type="NCBI Taxonomy" id="648780"/>
    <lineage>
        <taxon>Bacteria</taxon>
        <taxon>Bacillati</taxon>
        <taxon>Actinomycetota</taxon>
        <taxon>Actinomycetes</taxon>
        <taxon>Jiangellales</taxon>
        <taxon>Jiangellaceae</taxon>
        <taxon>Haloactinopolyspora</taxon>
    </lineage>
</organism>
<accession>A0A2P8DYZ6</accession>
<evidence type="ECO:0000313" key="4">
    <source>
        <dbReference type="Proteomes" id="UP000243528"/>
    </source>
</evidence>
<dbReference type="InterPro" id="IPR005182">
    <property type="entry name" value="YdbS-like_PH"/>
</dbReference>
<feature type="transmembrane region" description="Helical" evidence="1">
    <location>
        <begin position="72"/>
        <end position="90"/>
    </location>
</feature>
<keyword evidence="4" id="KW-1185">Reference proteome</keyword>
<gene>
    <name evidence="3" type="ORF">CLV30_11083</name>
</gene>
<proteinExistence type="predicted"/>
<keyword evidence="1" id="KW-0812">Transmembrane</keyword>
<dbReference type="Pfam" id="PF03703">
    <property type="entry name" value="bPH_2"/>
    <property type="match status" value="1"/>
</dbReference>